<evidence type="ECO:0000313" key="3">
    <source>
        <dbReference type="EMBL" id="MDH1320748.1"/>
    </source>
</evidence>
<sequence length="79" mass="8915">MRAIASTVLKEKGFPPDVIEAALAHIDTYEVRRACNRAQYLELRREMMLWWGEYVEAASFGNSSISVIGKLTSTEGYTD</sequence>
<dbReference type="GO" id="GO:0015074">
    <property type="term" value="P:DNA integration"/>
    <property type="evidence" value="ECO:0007669"/>
    <property type="project" value="UniProtKB-KW"/>
</dbReference>
<gene>
    <name evidence="3" type="ORF">N5C39_20455</name>
</gene>
<accession>A0AA42TRH7</accession>
<comment type="caution">
    <text evidence="3">The sequence shown here is derived from an EMBL/GenBank/DDBJ whole genome shotgun (WGS) entry which is preliminary data.</text>
</comment>
<comment type="similarity">
    <text evidence="1">Belongs to the 'phage' integrase family.</text>
</comment>
<dbReference type="InterPro" id="IPR050808">
    <property type="entry name" value="Phage_Integrase"/>
</dbReference>
<reference evidence="3" key="1">
    <citation type="submission" date="2022-09" db="EMBL/GenBank/DDBJ databases">
        <title>Intensive care unit water sources are persistently colonized with multi-drug resistant bacteria and are the site of extensive horizontal gene transfer of antibiotic resistance genes.</title>
        <authorList>
            <person name="Diorio-Toth L."/>
        </authorList>
    </citation>
    <scope>NUCLEOTIDE SEQUENCE</scope>
    <source>
        <strain evidence="3">GD03936</strain>
    </source>
</reference>
<evidence type="ECO:0000313" key="4">
    <source>
        <dbReference type="Proteomes" id="UP001158416"/>
    </source>
</evidence>
<organism evidence="3 4">
    <name type="scientific">Enterobacter bugandensis</name>
    <dbReference type="NCBI Taxonomy" id="881260"/>
    <lineage>
        <taxon>Bacteria</taxon>
        <taxon>Pseudomonadati</taxon>
        <taxon>Pseudomonadota</taxon>
        <taxon>Gammaproteobacteria</taxon>
        <taxon>Enterobacterales</taxon>
        <taxon>Enterobacteriaceae</taxon>
        <taxon>Enterobacter</taxon>
    </lineage>
</organism>
<dbReference type="PANTHER" id="PTHR30629:SF6">
    <property type="entry name" value="PROPHAGE INTEGRASE INTA-RELATED"/>
    <property type="match status" value="1"/>
</dbReference>
<dbReference type="Proteomes" id="UP001158416">
    <property type="component" value="Unassembled WGS sequence"/>
</dbReference>
<name>A0AA42TRH7_9ENTR</name>
<evidence type="ECO:0000256" key="1">
    <source>
        <dbReference type="ARBA" id="ARBA00008857"/>
    </source>
</evidence>
<dbReference type="PANTHER" id="PTHR30629">
    <property type="entry name" value="PROPHAGE INTEGRASE"/>
    <property type="match status" value="1"/>
</dbReference>
<proteinExistence type="inferred from homology"/>
<dbReference type="EMBL" id="JAOCAP010000014">
    <property type="protein sequence ID" value="MDH1320748.1"/>
    <property type="molecule type" value="Genomic_DNA"/>
</dbReference>
<protein>
    <submittedName>
        <fullName evidence="3">Integrase</fullName>
    </submittedName>
</protein>
<dbReference type="AlphaFoldDB" id="A0AA42TRH7"/>
<keyword evidence="2" id="KW-0229">DNA integration</keyword>
<evidence type="ECO:0000256" key="2">
    <source>
        <dbReference type="ARBA" id="ARBA00022908"/>
    </source>
</evidence>